<dbReference type="EMBL" id="CAAALY010116148">
    <property type="protein sequence ID" value="VEL30843.1"/>
    <property type="molecule type" value="Genomic_DNA"/>
</dbReference>
<evidence type="ECO:0000313" key="3">
    <source>
        <dbReference type="Proteomes" id="UP000784294"/>
    </source>
</evidence>
<sequence length="283" mass="31568">MQFCNQNYIESRFSSKQTHQRLSDRLPLLAQASEQRYNNSHTDGEFICLSSDSRAVDPSYSTDHKVIEDCKDSNDISDYEDGENDDSGGNTDYFDETEESEATSDRLTVRNSVFFDDTQHSDTFSEYVVNERYNFSQNSPDNESTLPTVPESSACFGGPNFTENCSLERACEQTKALTGCVSVQNCLSELHCYNPLVNYDNLNNFADYSVVDLTHCPPKPKAHFEVPLGCDVSTQDISQPVADIVSHESTQIQLLENSASTTLKSFEQLAPGEVTYQQLSNGG</sequence>
<gene>
    <name evidence="2" type="ORF">PXEA_LOCUS24283</name>
</gene>
<organism evidence="2 3">
    <name type="scientific">Protopolystoma xenopodis</name>
    <dbReference type="NCBI Taxonomy" id="117903"/>
    <lineage>
        <taxon>Eukaryota</taxon>
        <taxon>Metazoa</taxon>
        <taxon>Spiralia</taxon>
        <taxon>Lophotrochozoa</taxon>
        <taxon>Platyhelminthes</taxon>
        <taxon>Monogenea</taxon>
        <taxon>Polyopisthocotylea</taxon>
        <taxon>Polystomatidea</taxon>
        <taxon>Polystomatidae</taxon>
        <taxon>Protopolystoma</taxon>
    </lineage>
</organism>
<accession>A0A3S5CRN4</accession>
<name>A0A3S5CRN4_9PLAT</name>
<dbReference type="AlphaFoldDB" id="A0A3S5CRN4"/>
<evidence type="ECO:0000256" key="1">
    <source>
        <dbReference type="SAM" id="MobiDB-lite"/>
    </source>
</evidence>
<evidence type="ECO:0000313" key="2">
    <source>
        <dbReference type="EMBL" id="VEL30843.1"/>
    </source>
</evidence>
<protein>
    <submittedName>
        <fullName evidence="2">Uncharacterized protein</fullName>
    </submittedName>
</protein>
<comment type="caution">
    <text evidence="2">The sequence shown here is derived from an EMBL/GenBank/DDBJ whole genome shotgun (WGS) entry which is preliminary data.</text>
</comment>
<keyword evidence="3" id="KW-1185">Reference proteome</keyword>
<feature type="region of interest" description="Disordered" evidence="1">
    <location>
        <begin position="66"/>
        <end position="104"/>
    </location>
</feature>
<proteinExistence type="predicted"/>
<dbReference type="Proteomes" id="UP000784294">
    <property type="component" value="Unassembled WGS sequence"/>
</dbReference>
<feature type="non-terminal residue" evidence="2">
    <location>
        <position position="283"/>
    </location>
</feature>
<feature type="compositionally biased region" description="Acidic residues" evidence="1">
    <location>
        <begin position="75"/>
        <end position="86"/>
    </location>
</feature>
<reference evidence="2" key="1">
    <citation type="submission" date="2018-11" db="EMBL/GenBank/DDBJ databases">
        <authorList>
            <consortium name="Pathogen Informatics"/>
        </authorList>
    </citation>
    <scope>NUCLEOTIDE SEQUENCE</scope>
</reference>
<feature type="compositionally biased region" description="Acidic residues" evidence="1">
    <location>
        <begin position="93"/>
        <end position="102"/>
    </location>
</feature>